<keyword evidence="1" id="KW-0732">Signal</keyword>
<dbReference type="PROSITE" id="PS51257">
    <property type="entry name" value="PROKAR_LIPOPROTEIN"/>
    <property type="match status" value="1"/>
</dbReference>
<dbReference type="PANTHER" id="PTHR19879:SF1">
    <property type="entry name" value="CANNONBALL-RELATED"/>
    <property type="match status" value="1"/>
</dbReference>
<evidence type="ECO:0000256" key="1">
    <source>
        <dbReference type="SAM" id="SignalP"/>
    </source>
</evidence>
<reference evidence="2" key="1">
    <citation type="submission" date="2022-12" db="EMBL/GenBank/DDBJ databases">
        <title>Marinomonas 15G1-11 sp. nov, isolated from marine algae.</title>
        <authorList>
            <person name="Butt M."/>
            <person name="Choi D.G."/>
            <person name="Kim J.M."/>
            <person name="Lee J.K."/>
            <person name="Baek J.H."/>
            <person name="Jeon C.O."/>
        </authorList>
    </citation>
    <scope>NUCLEOTIDE SEQUENCE</scope>
    <source>
        <strain evidence="2">15G1-11</strain>
    </source>
</reference>
<dbReference type="InterPro" id="IPR015943">
    <property type="entry name" value="WD40/YVTN_repeat-like_dom_sf"/>
</dbReference>
<feature type="chain" id="PRO_5045485632" description="WD-40 repeat-containing protein" evidence="1">
    <location>
        <begin position="20"/>
        <end position="324"/>
    </location>
</feature>
<dbReference type="SMART" id="SM00320">
    <property type="entry name" value="WD40"/>
    <property type="match status" value="6"/>
</dbReference>
<evidence type="ECO:0000313" key="3">
    <source>
        <dbReference type="Proteomes" id="UP001149719"/>
    </source>
</evidence>
<dbReference type="InterPro" id="IPR001680">
    <property type="entry name" value="WD40_rpt"/>
</dbReference>
<organism evidence="2 3">
    <name type="scientific">Marinomonas phaeophyticola</name>
    <dbReference type="NCBI Taxonomy" id="3004091"/>
    <lineage>
        <taxon>Bacteria</taxon>
        <taxon>Pseudomonadati</taxon>
        <taxon>Pseudomonadota</taxon>
        <taxon>Gammaproteobacteria</taxon>
        <taxon>Oceanospirillales</taxon>
        <taxon>Oceanospirillaceae</taxon>
        <taxon>Marinomonas</taxon>
    </lineage>
</organism>
<proteinExistence type="predicted"/>
<name>A0ABT4JYU3_9GAMM</name>
<evidence type="ECO:0008006" key="4">
    <source>
        <dbReference type="Google" id="ProtNLM"/>
    </source>
</evidence>
<dbReference type="EMBL" id="JAPUBN010000024">
    <property type="protein sequence ID" value="MCZ2723560.1"/>
    <property type="molecule type" value="Genomic_DNA"/>
</dbReference>
<gene>
    <name evidence="2" type="ORF">O1D97_18580</name>
</gene>
<comment type="caution">
    <text evidence="2">The sequence shown here is derived from an EMBL/GenBank/DDBJ whole genome shotgun (WGS) entry which is preliminary data.</text>
</comment>
<dbReference type="PANTHER" id="PTHR19879">
    <property type="entry name" value="TRANSCRIPTION INITIATION FACTOR TFIID"/>
    <property type="match status" value="1"/>
</dbReference>
<evidence type="ECO:0000313" key="2">
    <source>
        <dbReference type="EMBL" id="MCZ2723560.1"/>
    </source>
</evidence>
<dbReference type="Gene3D" id="2.130.10.10">
    <property type="entry name" value="YVTN repeat-like/Quinoprotein amine dehydrogenase"/>
    <property type="match status" value="2"/>
</dbReference>
<dbReference type="SUPFAM" id="SSF50998">
    <property type="entry name" value="Quinoprotein alcohol dehydrogenase-like"/>
    <property type="match status" value="1"/>
</dbReference>
<dbReference type="RefSeq" id="WP_269127695.1">
    <property type="nucleotide sequence ID" value="NZ_JAPUBN010000024.1"/>
</dbReference>
<dbReference type="InterPro" id="IPR011047">
    <property type="entry name" value="Quinoprotein_ADH-like_sf"/>
</dbReference>
<keyword evidence="3" id="KW-1185">Reference proteome</keyword>
<sequence length="324" mass="34993">MSKVLKFALSLSVSFLLLACSAEGPSKTAELATQGLYSAALSSDGESALVGSIQHGGSYWNNKLTERRFNWNHAQGEYTSLISVDIDPSGRYALTGSARTMVLWNTSTGQSEGFWTTPGDIRSTKLTRNGDYAIVGLDDETARYFDVKNGGIKQTFRTGSIVRSVDVDDSGRLAITGDDKYQVILWDSENGLIKHQWKLSNRIAAVTLSADGRYAFASAQLGNAKVWSTETGEELLDIATGQLNSRKVTISKAVFSVDNRYLLTGGISPDVKLISLASGDVLKEWSLELKDVLRPTGSSVLALAFGTDASYYAIGSNGKLNVFQ</sequence>
<feature type="signal peptide" evidence="1">
    <location>
        <begin position="1"/>
        <end position="19"/>
    </location>
</feature>
<dbReference type="Proteomes" id="UP001149719">
    <property type="component" value="Unassembled WGS sequence"/>
</dbReference>
<accession>A0ABT4JYU3</accession>
<protein>
    <recommendedName>
        <fullName evidence="4">WD-40 repeat-containing protein</fullName>
    </recommendedName>
</protein>